<dbReference type="AlphaFoldDB" id="A0A9P4NIN9"/>
<dbReference type="PANTHER" id="PTHR47990">
    <property type="entry name" value="2-OXOGLUTARATE (2OG) AND FE(II)-DEPENDENT OXYGENASE SUPERFAMILY PROTEIN-RELATED"/>
    <property type="match status" value="1"/>
</dbReference>
<feature type="region of interest" description="Disordered" evidence="2">
    <location>
        <begin position="334"/>
        <end position="357"/>
    </location>
</feature>
<feature type="domain" description="Isopenicillin N synthase-like Fe(2+) 2OG dioxygenase" evidence="3">
    <location>
        <begin position="200"/>
        <end position="295"/>
    </location>
</feature>
<dbReference type="InterPro" id="IPR050231">
    <property type="entry name" value="Iron_ascorbate_oxido_reductase"/>
</dbReference>
<comment type="similarity">
    <text evidence="1">Belongs to the iron/ascorbate-dependent oxidoreductase family.</text>
</comment>
<dbReference type="InterPro" id="IPR027443">
    <property type="entry name" value="IPNS-like_sf"/>
</dbReference>
<dbReference type="SUPFAM" id="SSF51197">
    <property type="entry name" value="Clavaminate synthase-like"/>
    <property type="match status" value="1"/>
</dbReference>
<dbReference type="Pfam" id="PF03171">
    <property type="entry name" value="2OG-FeII_Oxy"/>
    <property type="match status" value="1"/>
</dbReference>
<evidence type="ECO:0000256" key="2">
    <source>
        <dbReference type="SAM" id="MobiDB-lite"/>
    </source>
</evidence>
<evidence type="ECO:0000313" key="6">
    <source>
        <dbReference type="Proteomes" id="UP000800235"/>
    </source>
</evidence>
<dbReference type="OrthoDB" id="406156at2759"/>
<dbReference type="Proteomes" id="UP000800235">
    <property type="component" value="Unassembled WGS sequence"/>
</dbReference>
<comment type="caution">
    <text evidence="5">The sequence shown here is derived from an EMBL/GenBank/DDBJ whole genome shotgun (WGS) entry which is preliminary data.</text>
</comment>
<proteinExistence type="inferred from homology"/>
<evidence type="ECO:0000256" key="1">
    <source>
        <dbReference type="ARBA" id="ARBA00008056"/>
    </source>
</evidence>
<feature type="domain" description="Non-haem dioxygenase N-terminal" evidence="4">
    <location>
        <begin position="24"/>
        <end position="109"/>
    </location>
</feature>
<dbReference type="InterPro" id="IPR026992">
    <property type="entry name" value="DIOX_N"/>
</dbReference>
<dbReference type="InterPro" id="IPR044861">
    <property type="entry name" value="IPNS-like_FE2OG_OXY"/>
</dbReference>
<accession>A0A9P4NIN9</accession>
<name>A0A9P4NIN9_9PEZI</name>
<dbReference type="EMBL" id="MU007088">
    <property type="protein sequence ID" value="KAF2422734.1"/>
    <property type="molecule type" value="Genomic_DNA"/>
</dbReference>
<protein>
    <submittedName>
        <fullName evidence="5">Clavaminate synthase-like protein</fullName>
    </submittedName>
</protein>
<keyword evidence="6" id="KW-1185">Reference proteome</keyword>
<reference evidence="5" key="1">
    <citation type="journal article" date="2020" name="Stud. Mycol.">
        <title>101 Dothideomycetes genomes: a test case for predicting lifestyles and emergence of pathogens.</title>
        <authorList>
            <person name="Haridas S."/>
            <person name="Albert R."/>
            <person name="Binder M."/>
            <person name="Bloem J."/>
            <person name="Labutti K."/>
            <person name="Salamov A."/>
            <person name="Andreopoulos B."/>
            <person name="Baker S."/>
            <person name="Barry K."/>
            <person name="Bills G."/>
            <person name="Bluhm B."/>
            <person name="Cannon C."/>
            <person name="Castanera R."/>
            <person name="Culley D."/>
            <person name="Daum C."/>
            <person name="Ezra D."/>
            <person name="Gonzalez J."/>
            <person name="Henrissat B."/>
            <person name="Kuo A."/>
            <person name="Liang C."/>
            <person name="Lipzen A."/>
            <person name="Lutzoni F."/>
            <person name="Magnuson J."/>
            <person name="Mondo S."/>
            <person name="Nolan M."/>
            <person name="Ohm R."/>
            <person name="Pangilinan J."/>
            <person name="Park H.-J."/>
            <person name="Ramirez L."/>
            <person name="Alfaro M."/>
            <person name="Sun H."/>
            <person name="Tritt A."/>
            <person name="Yoshinaga Y."/>
            <person name="Zwiers L.-H."/>
            <person name="Turgeon B."/>
            <person name="Goodwin S."/>
            <person name="Spatafora J."/>
            <person name="Crous P."/>
            <person name="Grigoriev I."/>
        </authorList>
    </citation>
    <scope>NUCLEOTIDE SEQUENCE</scope>
    <source>
        <strain evidence="5">CBS 130266</strain>
    </source>
</reference>
<dbReference type="Gene3D" id="2.60.120.330">
    <property type="entry name" value="B-lactam Antibiotic, Isopenicillin N Synthase, Chain"/>
    <property type="match status" value="1"/>
</dbReference>
<sequence>MGDTISTAGLSPANDIQSVEWAQIPTLDLALLRSNEGKQKLVKQLEDCMCEHGIFYITNHGIPSNEMDLQVAIAKEFFGLSLEEKMKFHSMRKFLAGCSEGYRPVSTNKDVTGVEDNIQIYMMTLPYEQIEEAHPTPITASIEAIRNLVKSCHEKVLHPLLHLIAIILELPDEYTLVQAHSVDKKSTSQFRYIHYSATRAANEKKIYVGAHTDLDVLTMHFPQPIAALQITGSESERVPAESPWQWVQPRQDAVLINVGDALASLSGGYFRAALHRVHRPPVGQDHVDRVGILYFSRSKDDLVLDPLTQSAKLQRLGLLDVVHSEIGRGTTMAQWVRRKQRHKQDSGEGNQDGTGQT</sequence>
<dbReference type="Pfam" id="PF14226">
    <property type="entry name" value="DIOX_N"/>
    <property type="match status" value="1"/>
</dbReference>
<evidence type="ECO:0000259" key="3">
    <source>
        <dbReference type="Pfam" id="PF03171"/>
    </source>
</evidence>
<gene>
    <name evidence="5" type="ORF">EJ08DRAFT_701508</name>
</gene>
<organism evidence="5 6">
    <name type="scientific">Tothia fuscella</name>
    <dbReference type="NCBI Taxonomy" id="1048955"/>
    <lineage>
        <taxon>Eukaryota</taxon>
        <taxon>Fungi</taxon>
        <taxon>Dikarya</taxon>
        <taxon>Ascomycota</taxon>
        <taxon>Pezizomycotina</taxon>
        <taxon>Dothideomycetes</taxon>
        <taxon>Pleosporomycetidae</taxon>
        <taxon>Venturiales</taxon>
        <taxon>Cylindrosympodiaceae</taxon>
        <taxon>Tothia</taxon>
    </lineage>
</organism>
<evidence type="ECO:0000313" key="5">
    <source>
        <dbReference type="EMBL" id="KAF2422734.1"/>
    </source>
</evidence>
<evidence type="ECO:0000259" key="4">
    <source>
        <dbReference type="Pfam" id="PF14226"/>
    </source>
</evidence>